<evidence type="ECO:0000313" key="4">
    <source>
        <dbReference type="Proteomes" id="UP001597112"/>
    </source>
</evidence>
<dbReference type="Pfam" id="PF17863">
    <property type="entry name" value="AAA_lid_2"/>
    <property type="match status" value="1"/>
</dbReference>
<feature type="region of interest" description="Disordered" evidence="1">
    <location>
        <begin position="285"/>
        <end position="320"/>
    </location>
</feature>
<dbReference type="InterPro" id="IPR011704">
    <property type="entry name" value="ATPase_dyneun-rel_AAA"/>
</dbReference>
<organism evidence="3 4">
    <name type="scientific">Ohtaekwangia kribbensis</name>
    <dbReference type="NCBI Taxonomy" id="688913"/>
    <lineage>
        <taxon>Bacteria</taxon>
        <taxon>Pseudomonadati</taxon>
        <taxon>Bacteroidota</taxon>
        <taxon>Cytophagia</taxon>
        <taxon>Cytophagales</taxon>
        <taxon>Fulvivirgaceae</taxon>
        <taxon>Ohtaekwangia</taxon>
    </lineage>
</organism>
<dbReference type="SUPFAM" id="SSF52540">
    <property type="entry name" value="P-loop containing nucleoside triphosphate hydrolases"/>
    <property type="match status" value="1"/>
</dbReference>
<sequence>MQVNPVFPYAAIAGQSEFKLAIELLMVDASIGGILVLGDKGTGKTTTVRSLSQLMHAIDPDFNFVNLPVGASEDRVLGSVDLEILINEKRQVLRKGLLAQAHRGILYIDEVNLLNDYLTDILLDAAASGGYHLEREGLSMWQDSRFCLIGTMNPEEGELRPQLLDRFGLCVEVKTPQDIAIRKTITQRRIDFDLNAQAMPGKWANEQQAIQQRLLHARNLLNKIELPEAVIGYASDISMQHHTEGLRADILLVKAARAYAALCGDITVTTAHVDTVAPFVLKHRSKKASSGNTPGGNNSNSNNGGGAGKSNHTSETEKTFDPISASDTLRFLKTERQSAGMGKAIASITAQRYTSSNKSADRKIDVFNTVKNYTLTGNFLISYIPDRSKGKLEVYFLIDSSGSMAQEDQIRYAKGVVQQTLQKHRGQQITFAGIGLRNGQAEIFHHTTTHADQFVNALQQLKTGGKTNLTAGFEKVYQLSHRSAQSRHVQHHLYVFTDGRINAAITQTHDPMAEAVSYYKRYLKSLSYTQVLNTEHGFVKLDNARLLAEKLQVRFSEIHR</sequence>
<dbReference type="RefSeq" id="WP_377577320.1">
    <property type="nucleotide sequence ID" value="NZ_JBHTKA010000001.1"/>
</dbReference>
<dbReference type="Proteomes" id="UP001597112">
    <property type="component" value="Unassembled WGS sequence"/>
</dbReference>
<gene>
    <name evidence="3" type="ORF">ACFQ21_07950</name>
</gene>
<evidence type="ECO:0000256" key="1">
    <source>
        <dbReference type="SAM" id="MobiDB-lite"/>
    </source>
</evidence>
<comment type="caution">
    <text evidence="3">The sequence shown here is derived from an EMBL/GenBank/DDBJ whole genome shotgun (WGS) entry which is preliminary data.</text>
</comment>
<dbReference type="PANTHER" id="PTHR35023">
    <property type="entry name" value="CHELATASE-RELATED"/>
    <property type="match status" value="1"/>
</dbReference>
<accession>A0ABW3JZ30</accession>
<dbReference type="Gene3D" id="3.40.50.300">
    <property type="entry name" value="P-loop containing nucleotide triphosphate hydrolases"/>
    <property type="match status" value="1"/>
</dbReference>
<dbReference type="InterPro" id="IPR002035">
    <property type="entry name" value="VWF_A"/>
</dbReference>
<dbReference type="Pfam" id="PF07728">
    <property type="entry name" value="AAA_5"/>
    <property type="match status" value="1"/>
</dbReference>
<dbReference type="PROSITE" id="PS50234">
    <property type="entry name" value="VWFA"/>
    <property type="match status" value="1"/>
</dbReference>
<keyword evidence="4" id="KW-1185">Reference proteome</keyword>
<dbReference type="SMART" id="SM00382">
    <property type="entry name" value="AAA"/>
    <property type="match status" value="1"/>
</dbReference>
<name>A0ABW3JZ30_9BACT</name>
<dbReference type="InterPro" id="IPR052989">
    <property type="entry name" value="Mg-chelatase_DI-like"/>
</dbReference>
<dbReference type="EMBL" id="JBHTKA010000001">
    <property type="protein sequence ID" value="MFD0999235.1"/>
    <property type="molecule type" value="Genomic_DNA"/>
</dbReference>
<dbReference type="Gene3D" id="3.40.50.410">
    <property type="entry name" value="von Willebrand factor, type A domain"/>
    <property type="match status" value="1"/>
</dbReference>
<evidence type="ECO:0000259" key="2">
    <source>
        <dbReference type="PROSITE" id="PS50234"/>
    </source>
</evidence>
<dbReference type="InterPro" id="IPR041628">
    <property type="entry name" value="ChlI/MoxR_AAA_lid"/>
</dbReference>
<dbReference type="PANTHER" id="PTHR35023:SF1">
    <property type="entry name" value="MG-PROTOPORPHYRIN IX CHELATASE"/>
    <property type="match status" value="1"/>
</dbReference>
<dbReference type="InterPro" id="IPR003593">
    <property type="entry name" value="AAA+_ATPase"/>
</dbReference>
<dbReference type="Gene3D" id="1.10.8.80">
    <property type="entry name" value="Magnesium chelatase subunit I, C-Terminal domain"/>
    <property type="match status" value="1"/>
</dbReference>
<feature type="compositionally biased region" description="Low complexity" evidence="1">
    <location>
        <begin position="289"/>
        <end position="302"/>
    </location>
</feature>
<dbReference type="SUPFAM" id="SSF53300">
    <property type="entry name" value="vWA-like"/>
    <property type="match status" value="1"/>
</dbReference>
<dbReference type="Pfam" id="PF13519">
    <property type="entry name" value="VWA_2"/>
    <property type="match status" value="1"/>
</dbReference>
<protein>
    <submittedName>
        <fullName evidence="3">VWA domain-containing protein</fullName>
    </submittedName>
</protein>
<reference evidence="4" key="1">
    <citation type="journal article" date="2019" name="Int. J. Syst. Evol. Microbiol.">
        <title>The Global Catalogue of Microorganisms (GCM) 10K type strain sequencing project: providing services to taxonomists for standard genome sequencing and annotation.</title>
        <authorList>
            <consortium name="The Broad Institute Genomics Platform"/>
            <consortium name="The Broad Institute Genome Sequencing Center for Infectious Disease"/>
            <person name="Wu L."/>
            <person name="Ma J."/>
        </authorList>
    </citation>
    <scope>NUCLEOTIDE SEQUENCE [LARGE SCALE GENOMIC DNA]</scope>
    <source>
        <strain evidence="4">CCUG 58938</strain>
    </source>
</reference>
<dbReference type="InterPro" id="IPR036465">
    <property type="entry name" value="vWFA_dom_sf"/>
</dbReference>
<dbReference type="InterPro" id="IPR027417">
    <property type="entry name" value="P-loop_NTPase"/>
</dbReference>
<evidence type="ECO:0000313" key="3">
    <source>
        <dbReference type="EMBL" id="MFD0999235.1"/>
    </source>
</evidence>
<proteinExistence type="predicted"/>
<feature type="domain" description="VWFA" evidence="2">
    <location>
        <begin position="393"/>
        <end position="531"/>
    </location>
</feature>
<dbReference type="SMART" id="SM00327">
    <property type="entry name" value="VWA"/>
    <property type="match status" value="1"/>
</dbReference>
<dbReference type="CDD" id="cd00009">
    <property type="entry name" value="AAA"/>
    <property type="match status" value="1"/>
</dbReference>